<dbReference type="Pfam" id="PF00149">
    <property type="entry name" value="Metallophos"/>
    <property type="match status" value="1"/>
</dbReference>
<proteinExistence type="inferred from homology"/>
<dbReference type="InterPro" id="IPR004843">
    <property type="entry name" value="Calcineurin-like_PHP"/>
</dbReference>
<protein>
    <submittedName>
        <fullName evidence="6">3',5'-cyclic adenosine monophosphate phosphodiesterase CpdA</fullName>
        <ecNumber evidence="6">3.1.4.17</ecNumber>
    </submittedName>
</protein>
<accession>A0A1J5QX56</accession>
<keyword evidence="3" id="KW-0408">Iron</keyword>
<dbReference type="AlphaFoldDB" id="A0A1J5QX56"/>
<dbReference type="EC" id="3.1.4.17" evidence="6"/>
<sequence length="528" mass="56125">MTVGTQSFATTAERTLVRGEPGPLGWSELVVGPGEAHHGDAPHGAGEALACLVHLSDLHLCDAESPARQEYLDRHGDPGAPYAGRLGTIGTYRPQEILTVQVAAAALEAVQRLDRAPVTGAPLDAVIVTGDLTDNAQRNELRWYTSLMAGGVLAPRSGDPRHSGWVGAVDAVWSSSYWHPDGAPSGESPDRPTALYGYPVVPGLVEAARAHVLSPGAGLPWYSVHGNHDALLQGTVAPDPELRRLATGDERVVDLAAGQTPLVILEGAAPIGPARYTHDATSPRESVTADPSRALVRPGEFDEAHAGADQHGASRVAGNGNSWVCDIGQVRVIAIDTVNPHGGWQGSVDAQQLAWLSDQLDRARGRYVVVTSHHPSWTLTNPYAPDGSPRRHLADDVLGLLLRHRGVIAWLAGHVHAHTHVWHQAPDRDGGLWEITTSSLVDWPQQLRVLEIVREPGGTLALASTVVDHVGAPEWDPEALGDTANLAAVSRSLAVNDYRARNVPALLARTAGTPADRNAVWRMPDPHA</sequence>
<evidence type="ECO:0000256" key="1">
    <source>
        <dbReference type="ARBA" id="ARBA00022723"/>
    </source>
</evidence>
<dbReference type="InterPro" id="IPR029052">
    <property type="entry name" value="Metallo-depent_PP-like"/>
</dbReference>
<dbReference type="InterPro" id="IPR022506">
    <property type="entry name" value="Metallophosphoesterase_PPA1498"/>
</dbReference>
<keyword evidence="2 6" id="KW-0378">Hydrolase</keyword>
<organism evidence="6">
    <name type="scientific">mine drainage metagenome</name>
    <dbReference type="NCBI Taxonomy" id="410659"/>
    <lineage>
        <taxon>unclassified sequences</taxon>
        <taxon>metagenomes</taxon>
        <taxon>ecological metagenomes</taxon>
    </lineage>
</organism>
<evidence type="ECO:0000313" key="6">
    <source>
        <dbReference type="EMBL" id="OIQ87866.1"/>
    </source>
</evidence>
<gene>
    <name evidence="6" type="primary">cpdA_11</name>
    <name evidence="6" type="ORF">GALL_302720</name>
</gene>
<evidence type="ECO:0000256" key="3">
    <source>
        <dbReference type="ARBA" id="ARBA00023004"/>
    </source>
</evidence>
<name>A0A1J5QX56_9ZZZZ</name>
<evidence type="ECO:0000256" key="2">
    <source>
        <dbReference type="ARBA" id="ARBA00022801"/>
    </source>
</evidence>
<dbReference type="GO" id="GO:0004114">
    <property type="term" value="F:3',5'-cyclic-nucleotide phosphodiesterase activity"/>
    <property type="evidence" value="ECO:0007669"/>
    <property type="project" value="UniProtKB-EC"/>
</dbReference>
<reference evidence="6" key="1">
    <citation type="submission" date="2016-10" db="EMBL/GenBank/DDBJ databases">
        <title>Sequence of Gallionella enrichment culture.</title>
        <authorList>
            <person name="Poehlein A."/>
            <person name="Muehling M."/>
            <person name="Daniel R."/>
        </authorList>
    </citation>
    <scope>NUCLEOTIDE SEQUENCE</scope>
</reference>
<dbReference type="PANTHER" id="PTHR42988">
    <property type="entry name" value="PHOSPHOHYDROLASE"/>
    <property type="match status" value="1"/>
</dbReference>
<dbReference type="InterPro" id="IPR050884">
    <property type="entry name" value="CNP_phosphodiesterase-III"/>
</dbReference>
<feature type="domain" description="Calcineurin-like phosphoesterase" evidence="5">
    <location>
        <begin position="219"/>
        <end position="417"/>
    </location>
</feature>
<comment type="similarity">
    <text evidence="4">Belongs to the cyclic nucleotide phosphodiesterase class-III family.</text>
</comment>
<dbReference type="SUPFAM" id="SSF56300">
    <property type="entry name" value="Metallo-dependent phosphatases"/>
    <property type="match status" value="1"/>
</dbReference>
<comment type="caution">
    <text evidence="6">The sequence shown here is derived from an EMBL/GenBank/DDBJ whole genome shotgun (WGS) entry which is preliminary data.</text>
</comment>
<dbReference type="NCBIfam" id="TIGR03767">
    <property type="entry name" value="P_acnes_RR"/>
    <property type="match status" value="1"/>
</dbReference>
<dbReference type="GO" id="GO:0046872">
    <property type="term" value="F:metal ion binding"/>
    <property type="evidence" value="ECO:0007669"/>
    <property type="project" value="UniProtKB-KW"/>
</dbReference>
<dbReference type="EMBL" id="MLJW01000400">
    <property type="protein sequence ID" value="OIQ87866.1"/>
    <property type="molecule type" value="Genomic_DNA"/>
</dbReference>
<dbReference type="PANTHER" id="PTHR42988:SF2">
    <property type="entry name" value="CYCLIC NUCLEOTIDE PHOSPHODIESTERASE CBUA0032-RELATED"/>
    <property type="match status" value="1"/>
</dbReference>
<dbReference type="Gene3D" id="3.60.21.10">
    <property type="match status" value="2"/>
</dbReference>
<evidence type="ECO:0000259" key="5">
    <source>
        <dbReference type="Pfam" id="PF00149"/>
    </source>
</evidence>
<keyword evidence="1" id="KW-0479">Metal-binding</keyword>
<evidence type="ECO:0000256" key="4">
    <source>
        <dbReference type="ARBA" id="ARBA00025742"/>
    </source>
</evidence>